<organism evidence="1 2">
    <name type="scientific">Talaromyces proteolyticus</name>
    <dbReference type="NCBI Taxonomy" id="1131652"/>
    <lineage>
        <taxon>Eukaryota</taxon>
        <taxon>Fungi</taxon>
        <taxon>Dikarya</taxon>
        <taxon>Ascomycota</taxon>
        <taxon>Pezizomycotina</taxon>
        <taxon>Eurotiomycetes</taxon>
        <taxon>Eurotiomycetidae</taxon>
        <taxon>Eurotiales</taxon>
        <taxon>Trichocomaceae</taxon>
        <taxon>Talaromyces</taxon>
        <taxon>Talaromyces sect. Bacilispori</taxon>
    </lineage>
</organism>
<dbReference type="AlphaFoldDB" id="A0AAD4Q6E6"/>
<accession>A0AAD4Q6E6</accession>
<gene>
    <name evidence="1" type="ORF">BGW36DRAFT_10590</name>
</gene>
<dbReference type="RefSeq" id="XP_046077888.1">
    <property type="nucleotide sequence ID" value="XM_046209197.1"/>
</dbReference>
<dbReference type="Proteomes" id="UP001201262">
    <property type="component" value="Unassembled WGS sequence"/>
</dbReference>
<protein>
    <submittedName>
        <fullName evidence="1">Uncharacterized protein</fullName>
    </submittedName>
</protein>
<proteinExistence type="predicted"/>
<dbReference type="Pfam" id="PF14441">
    <property type="entry name" value="OTT_1508_deam"/>
    <property type="match status" value="1"/>
</dbReference>
<evidence type="ECO:0000313" key="2">
    <source>
        <dbReference type="Proteomes" id="UP001201262"/>
    </source>
</evidence>
<dbReference type="EMBL" id="JAJTJA010000001">
    <property type="protein sequence ID" value="KAH8705267.1"/>
    <property type="molecule type" value="Genomic_DNA"/>
</dbReference>
<dbReference type="InterPro" id="IPR027796">
    <property type="entry name" value="OTT_1508_deam-like"/>
</dbReference>
<evidence type="ECO:0000313" key="1">
    <source>
        <dbReference type="EMBL" id="KAH8705267.1"/>
    </source>
</evidence>
<reference evidence="1" key="1">
    <citation type="submission" date="2021-12" db="EMBL/GenBank/DDBJ databases">
        <title>Convergent genome expansion in fungi linked to evolution of root-endophyte symbiosis.</title>
        <authorList>
            <consortium name="DOE Joint Genome Institute"/>
            <person name="Ke Y.-H."/>
            <person name="Bonito G."/>
            <person name="Liao H.-L."/>
            <person name="Looney B."/>
            <person name="Rojas-Flechas A."/>
            <person name="Nash J."/>
            <person name="Hameed K."/>
            <person name="Schadt C."/>
            <person name="Martin F."/>
            <person name="Crous P.W."/>
            <person name="Miettinen O."/>
            <person name="Magnuson J.K."/>
            <person name="Labbe J."/>
            <person name="Jacobson D."/>
            <person name="Doktycz M.J."/>
            <person name="Veneault-Fourrey C."/>
            <person name="Kuo A."/>
            <person name="Mondo S."/>
            <person name="Calhoun S."/>
            <person name="Riley R."/>
            <person name="Ohm R."/>
            <person name="LaButti K."/>
            <person name="Andreopoulos B."/>
            <person name="Pangilinan J."/>
            <person name="Nolan M."/>
            <person name="Tritt A."/>
            <person name="Clum A."/>
            <person name="Lipzen A."/>
            <person name="Daum C."/>
            <person name="Barry K."/>
            <person name="Grigoriev I.V."/>
            <person name="Vilgalys R."/>
        </authorList>
    </citation>
    <scope>NUCLEOTIDE SEQUENCE</scope>
    <source>
        <strain evidence="1">PMI_201</strain>
    </source>
</reference>
<sequence length="382" mass="44216">MESGRDIGLYGSSIDIETMQERISLAVRAHEIPGNIEIFLSGNEPAGTSTIERLAKVWKDLGHLSAGFFRPRLLKKFKPTSHCHLPKRMTSKVEEFRLDALKWSFTKIQKRVQSPQHQFLIDTKVPNEKQPLAKVQKAVMELQPFFTGKEAECENPPDNDDSYWWRIWKLLATIRSAYKKLIFPKDDEAKPPLDRDTERYIRKANNLLHHLKVVLRAATSTNLAHLFQFDIRITVVDDGRHTIFRGPDSAWAWAWVWAWVFEHAVRCYNEKMGKCREWLSLVDGWEDSIKALAEQRIDHEELTVHPELKMLLHCAKENGNGAHIFTYIATSKPSCLPCMSFFQGFNFPFGSQFVVYGSDWKIHWSWRFPPDCPNGEAVLGHI</sequence>
<keyword evidence="2" id="KW-1185">Reference proteome</keyword>
<dbReference type="GeneID" id="70239484"/>
<comment type="caution">
    <text evidence="1">The sequence shown here is derived from an EMBL/GenBank/DDBJ whole genome shotgun (WGS) entry which is preliminary data.</text>
</comment>
<name>A0AAD4Q6E6_9EURO</name>